<accession>A0A177EDZ2</accession>
<dbReference type="InterPro" id="IPR004130">
    <property type="entry name" value="Gpn"/>
</dbReference>
<sequence length="254" mass="28055">MGCAVFVIGPAGCGKTTMCQVLRDYYAGQKRRTTLVNLDPAQMHEDLEFSIDIRDHIELADIMEEADFGPNGGLMAGMEAISDNIDVLGLPEEEDFLIFDCPGQIELYIHSDSIKKIVTEMQKHHTVGIIYVLDATHTLDVHKFVSGALSAMIAMAKFEVPHLNVLTKCDLVPEEDVEEFLFGLDIENVCNKMEASSLKEKQFNTALATIISDNGLLGFMPLDYSKEETIEAIAYNIDTCTQYFDTQEGGGAAE</sequence>
<dbReference type="PANTHER" id="PTHR21231:SF7">
    <property type="entry name" value="GPN-LOOP GTPASE 3"/>
    <property type="match status" value="1"/>
</dbReference>
<dbReference type="InterPro" id="IPR027417">
    <property type="entry name" value="P-loop_NTPase"/>
</dbReference>
<dbReference type="RefSeq" id="XP_067544658.1">
    <property type="nucleotide sequence ID" value="XM_067689184.1"/>
</dbReference>
<evidence type="ECO:0000256" key="2">
    <source>
        <dbReference type="ARBA" id="ARBA00022741"/>
    </source>
</evidence>
<evidence type="ECO:0000256" key="1">
    <source>
        <dbReference type="ARBA" id="ARBA00005290"/>
    </source>
</evidence>
<dbReference type="VEuPathDB" id="MicrosporidiaDB:NEDG_01766"/>
<keyword evidence="3 5" id="KW-0378">Hydrolase</keyword>
<keyword evidence="2 5" id="KW-0547">Nucleotide-binding</keyword>
<dbReference type="GeneID" id="93648116"/>
<comment type="similarity">
    <text evidence="1 5">Belongs to the GPN-loop GTPase family.</text>
</comment>
<evidence type="ECO:0000256" key="3">
    <source>
        <dbReference type="ARBA" id="ARBA00022801"/>
    </source>
</evidence>
<protein>
    <recommendedName>
        <fullName evidence="5">GPN-loop GTPase 3</fullName>
    </recommendedName>
</protein>
<gene>
    <name evidence="6" type="ORF">NEDG_01766</name>
</gene>
<comment type="subunit">
    <text evidence="5">Binds to RNA polymerase II (RNAPII).</text>
</comment>
<dbReference type="Gene3D" id="3.40.50.300">
    <property type="entry name" value="P-loop containing nucleotide triphosphate hydrolases"/>
    <property type="match status" value="1"/>
</dbReference>
<dbReference type="GO" id="GO:0005525">
    <property type="term" value="F:GTP binding"/>
    <property type="evidence" value="ECO:0007669"/>
    <property type="project" value="UniProtKB-KW"/>
</dbReference>
<evidence type="ECO:0000256" key="5">
    <source>
        <dbReference type="RuleBase" id="RU365059"/>
    </source>
</evidence>
<dbReference type="PANTHER" id="PTHR21231">
    <property type="entry name" value="XPA-BINDING PROTEIN 1-RELATED"/>
    <property type="match status" value="1"/>
</dbReference>
<dbReference type="SUPFAM" id="SSF52540">
    <property type="entry name" value="P-loop containing nucleoside triphosphate hydrolases"/>
    <property type="match status" value="1"/>
</dbReference>
<dbReference type="STRING" id="1805483.A0A177EDZ2"/>
<reference evidence="6 7" key="1">
    <citation type="submission" date="2016-02" db="EMBL/GenBank/DDBJ databases">
        <title>Discovery of a natural microsporidian pathogen with a broad tissue tropism in Caenorhabditis elegans.</title>
        <authorList>
            <person name="Luallen R.J."/>
            <person name="Reinke A.W."/>
            <person name="Tong L."/>
            <person name="Botts M.R."/>
            <person name="Felix M.-A."/>
            <person name="Troemel E.R."/>
        </authorList>
    </citation>
    <scope>NUCLEOTIDE SEQUENCE [LARGE SCALE GENOMIC DNA]</scope>
    <source>
        <strain evidence="6 7">JUm2807</strain>
    </source>
</reference>
<evidence type="ECO:0000256" key="4">
    <source>
        <dbReference type="ARBA" id="ARBA00023134"/>
    </source>
</evidence>
<dbReference type="GO" id="GO:0003924">
    <property type="term" value="F:GTPase activity"/>
    <property type="evidence" value="ECO:0007669"/>
    <property type="project" value="TreeGrafter"/>
</dbReference>
<evidence type="ECO:0000313" key="7">
    <source>
        <dbReference type="Proteomes" id="UP000185944"/>
    </source>
</evidence>
<organism evidence="6 7">
    <name type="scientific">Nematocida displodere</name>
    <dbReference type="NCBI Taxonomy" id="1805483"/>
    <lineage>
        <taxon>Eukaryota</taxon>
        <taxon>Fungi</taxon>
        <taxon>Fungi incertae sedis</taxon>
        <taxon>Microsporidia</taxon>
        <taxon>Nematocida</taxon>
    </lineage>
</organism>
<comment type="caution">
    <text evidence="6">The sequence shown here is derived from an EMBL/GenBank/DDBJ whole genome shotgun (WGS) entry which is preliminary data.</text>
</comment>
<evidence type="ECO:0000313" key="6">
    <source>
        <dbReference type="EMBL" id="OAG30183.1"/>
    </source>
</evidence>
<keyword evidence="4 5" id="KW-0342">GTP-binding</keyword>
<dbReference type="OrthoDB" id="5839at2759"/>
<proteinExistence type="inferred from homology"/>
<keyword evidence="7" id="KW-1185">Reference proteome</keyword>
<dbReference type="EMBL" id="LTDL01000037">
    <property type="protein sequence ID" value="OAG30183.1"/>
    <property type="molecule type" value="Genomic_DNA"/>
</dbReference>
<comment type="function">
    <text evidence="5">Small GTPase required for proper nuclear import of RNA polymerase II and III (RNAPII and RNAPIII). May act at an RNAP assembly step prior to nuclear import.</text>
</comment>
<dbReference type="Pfam" id="PF03029">
    <property type="entry name" value="ATP_bind_1"/>
    <property type="match status" value="1"/>
</dbReference>
<dbReference type="Proteomes" id="UP000185944">
    <property type="component" value="Unassembled WGS sequence"/>
</dbReference>
<name>A0A177EDZ2_9MICR</name>
<dbReference type="AlphaFoldDB" id="A0A177EDZ2"/>